<organism evidence="1 2">
    <name type="scientific">Mizuhopecten yessoensis</name>
    <name type="common">Japanese scallop</name>
    <name type="synonym">Patinopecten yessoensis</name>
    <dbReference type="NCBI Taxonomy" id="6573"/>
    <lineage>
        <taxon>Eukaryota</taxon>
        <taxon>Metazoa</taxon>
        <taxon>Spiralia</taxon>
        <taxon>Lophotrochozoa</taxon>
        <taxon>Mollusca</taxon>
        <taxon>Bivalvia</taxon>
        <taxon>Autobranchia</taxon>
        <taxon>Pteriomorphia</taxon>
        <taxon>Pectinida</taxon>
        <taxon>Pectinoidea</taxon>
        <taxon>Pectinidae</taxon>
        <taxon>Mizuhopecten</taxon>
    </lineage>
</organism>
<keyword evidence="2" id="KW-1185">Reference proteome</keyword>
<dbReference type="Gene3D" id="3.40.50.11350">
    <property type="match status" value="1"/>
</dbReference>
<comment type="caution">
    <text evidence="1">The sequence shown here is derived from an EMBL/GenBank/DDBJ whole genome shotgun (WGS) entry which is preliminary data.</text>
</comment>
<dbReference type="EMBL" id="NEDP02003088">
    <property type="protein sequence ID" value="OWF49475.1"/>
    <property type="molecule type" value="Genomic_DNA"/>
</dbReference>
<dbReference type="OrthoDB" id="9979734at2759"/>
<dbReference type="Proteomes" id="UP000242188">
    <property type="component" value="Unassembled WGS sequence"/>
</dbReference>
<accession>A0A210QL76</accession>
<name>A0A210QL76_MIZYE</name>
<proteinExistence type="predicted"/>
<evidence type="ECO:0000313" key="1">
    <source>
        <dbReference type="EMBL" id="OWF49475.1"/>
    </source>
</evidence>
<gene>
    <name evidence="1" type="ORF">KP79_PYT17542</name>
</gene>
<protein>
    <recommendedName>
        <fullName evidence="3">L-Fucosyltransferase</fullName>
    </recommendedName>
</protein>
<evidence type="ECO:0008006" key="3">
    <source>
        <dbReference type="Google" id="ProtNLM"/>
    </source>
</evidence>
<reference evidence="1 2" key="1">
    <citation type="journal article" date="2017" name="Nat. Ecol. Evol.">
        <title>Scallop genome provides insights into evolution of bilaterian karyotype and development.</title>
        <authorList>
            <person name="Wang S."/>
            <person name="Zhang J."/>
            <person name="Jiao W."/>
            <person name="Li J."/>
            <person name="Xun X."/>
            <person name="Sun Y."/>
            <person name="Guo X."/>
            <person name="Huan P."/>
            <person name="Dong B."/>
            <person name="Zhang L."/>
            <person name="Hu X."/>
            <person name="Sun X."/>
            <person name="Wang J."/>
            <person name="Zhao C."/>
            <person name="Wang Y."/>
            <person name="Wang D."/>
            <person name="Huang X."/>
            <person name="Wang R."/>
            <person name="Lv J."/>
            <person name="Li Y."/>
            <person name="Zhang Z."/>
            <person name="Liu B."/>
            <person name="Lu W."/>
            <person name="Hui Y."/>
            <person name="Liang J."/>
            <person name="Zhou Z."/>
            <person name="Hou R."/>
            <person name="Li X."/>
            <person name="Liu Y."/>
            <person name="Li H."/>
            <person name="Ning X."/>
            <person name="Lin Y."/>
            <person name="Zhao L."/>
            <person name="Xing Q."/>
            <person name="Dou J."/>
            <person name="Li Y."/>
            <person name="Mao J."/>
            <person name="Guo H."/>
            <person name="Dou H."/>
            <person name="Li T."/>
            <person name="Mu C."/>
            <person name="Jiang W."/>
            <person name="Fu Q."/>
            <person name="Fu X."/>
            <person name="Miao Y."/>
            <person name="Liu J."/>
            <person name="Yu Q."/>
            <person name="Li R."/>
            <person name="Liao H."/>
            <person name="Li X."/>
            <person name="Kong Y."/>
            <person name="Jiang Z."/>
            <person name="Chourrout D."/>
            <person name="Li R."/>
            <person name="Bao Z."/>
        </authorList>
    </citation>
    <scope>NUCLEOTIDE SEQUENCE [LARGE SCALE GENOMIC DNA]</scope>
    <source>
        <strain evidence="1 2">PY_sf001</strain>
    </source>
</reference>
<evidence type="ECO:0000313" key="2">
    <source>
        <dbReference type="Proteomes" id="UP000242188"/>
    </source>
</evidence>
<sequence>MIKNRLKYGLCFVLVLCPVLYILQWQIANITRVNDVSVPRKLRKAADSASLTSNHNLLLNSIPKTYTSGYIVYKCTNTKQSACGGWSDRLSGILSTFVISLLTKQRFLIHHDQPYLLQDYLAPNEYDWRYNSSILTKLKRTNHNLDNANSVKIKKYLYGKKDLNNYFKRNKIHFIRMNWDFTEVFRTRSHIGRDVPWITKLHYADIYKELFNYLFKPSETLSRALKAQKRPRSKTACAHIRIGRNPTVPNDPPRHQQPMDILWNFFDRLDKDLYNIFVATDDDRILKTARDRYPEDIIDTYGKIGHIAKLPEEQKGNKDIFVKMFLDFSMLINCDILILTESGFGMVAAYIRNTDADLYCWRGPELRPGSRYTVHHMFKWPLLAPSNAFPIGSRV</sequence>
<dbReference type="AlphaFoldDB" id="A0A210QL76"/>